<dbReference type="GO" id="GO:0005829">
    <property type="term" value="C:cytosol"/>
    <property type="evidence" value="ECO:0007669"/>
    <property type="project" value="TreeGrafter"/>
</dbReference>
<gene>
    <name evidence="3" type="ORF">SAMN05660742_111156</name>
</gene>
<dbReference type="PROSITE" id="PS50110">
    <property type="entry name" value="RESPONSE_REGULATORY"/>
    <property type="match status" value="1"/>
</dbReference>
<dbReference type="InterPro" id="IPR011006">
    <property type="entry name" value="CheY-like_superfamily"/>
</dbReference>
<keyword evidence="4" id="KW-1185">Reference proteome</keyword>
<dbReference type="PANTHER" id="PTHR46832:SF1">
    <property type="entry name" value="5'-METHYLTHIOADENOSINE_S-ADENOSYLHOMOCYSTEINE NUCLEOSIDASE"/>
    <property type="match status" value="1"/>
</dbReference>
<dbReference type="Pfam" id="PF01048">
    <property type="entry name" value="PNP_UDP_1"/>
    <property type="match status" value="1"/>
</dbReference>
<dbReference type="GO" id="GO:0019284">
    <property type="term" value="P:L-methionine salvage from S-adenosylmethionine"/>
    <property type="evidence" value="ECO:0007669"/>
    <property type="project" value="TreeGrafter"/>
</dbReference>
<dbReference type="InterPro" id="IPR035994">
    <property type="entry name" value="Nucleoside_phosphorylase_sf"/>
</dbReference>
<feature type="domain" description="Response regulatory" evidence="2">
    <location>
        <begin position="2"/>
        <end position="127"/>
    </location>
</feature>
<dbReference type="InterPro" id="IPR001789">
    <property type="entry name" value="Sig_transdc_resp-reg_receiver"/>
</dbReference>
<dbReference type="PANTHER" id="PTHR46832">
    <property type="entry name" value="5'-METHYLTHIOADENOSINE/S-ADENOSYLHOMOCYSTEINE NUCLEOSIDASE"/>
    <property type="match status" value="1"/>
</dbReference>
<dbReference type="AlphaFoldDB" id="A0A1H7A6Z0"/>
<evidence type="ECO:0000259" key="2">
    <source>
        <dbReference type="PROSITE" id="PS50110"/>
    </source>
</evidence>
<dbReference type="Gene3D" id="3.40.50.1580">
    <property type="entry name" value="Nucleoside phosphorylase domain"/>
    <property type="match status" value="1"/>
</dbReference>
<evidence type="ECO:0000313" key="3">
    <source>
        <dbReference type="EMBL" id="SEJ60686.1"/>
    </source>
</evidence>
<protein>
    <submittedName>
        <fullName evidence="3">Nucleoside phosphorylase</fullName>
    </submittedName>
</protein>
<proteinExistence type="predicted"/>
<dbReference type="GO" id="GO:0008782">
    <property type="term" value="F:adenosylhomocysteine nucleosidase activity"/>
    <property type="evidence" value="ECO:0007669"/>
    <property type="project" value="TreeGrafter"/>
</dbReference>
<dbReference type="Proteomes" id="UP000199662">
    <property type="component" value="Unassembled WGS sequence"/>
</dbReference>
<name>A0A1H7A6Z0_9FIRM</name>
<organism evidence="3 4">
    <name type="scientific">Propionispira arboris</name>
    <dbReference type="NCBI Taxonomy" id="84035"/>
    <lineage>
        <taxon>Bacteria</taxon>
        <taxon>Bacillati</taxon>
        <taxon>Bacillota</taxon>
        <taxon>Negativicutes</taxon>
        <taxon>Selenomonadales</taxon>
        <taxon>Selenomonadaceae</taxon>
        <taxon>Propionispira</taxon>
    </lineage>
</organism>
<dbReference type="InterPro" id="IPR000845">
    <property type="entry name" value="Nucleoside_phosphorylase_d"/>
</dbReference>
<dbReference type="GO" id="GO:0008930">
    <property type="term" value="F:methylthioadenosine nucleosidase activity"/>
    <property type="evidence" value="ECO:0007669"/>
    <property type="project" value="TreeGrafter"/>
</dbReference>
<evidence type="ECO:0000313" key="4">
    <source>
        <dbReference type="Proteomes" id="UP000199662"/>
    </source>
</evidence>
<dbReference type="EMBL" id="FNZK01000011">
    <property type="protein sequence ID" value="SEJ60686.1"/>
    <property type="molecule type" value="Genomic_DNA"/>
</dbReference>
<reference evidence="3 4" key="1">
    <citation type="submission" date="2016-10" db="EMBL/GenBank/DDBJ databases">
        <authorList>
            <person name="de Groot N.N."/>
        </authorList>
    </citation>
    <scope>NUCLEOTIDE SEQUENCE [LARGE SCALE GENOMIC DNA]</scope>
    <source>
        <strain evidence="3 4">DSM 2179</strain>
    </source>
</reference>
<dbReference type="SUPFAM" id="SSF52172">
    <property type="entry name" value="CheY-like"/>
    <property type="match status" value="1"/>
</dbReference>
<dbReference type="SUPFAM" id="SSF53167">
    <property type="entry name" value="Purine and uridine phosphorylases"/>
    <property type="match status" value="1"/>
</dbReference>
<sequence>MRILLVDDETQKLKEIGKLLQSIEGISKEDIVYAIDVSYAKKSLIKETFDLMILDLNMPDAVGEEPKDNAGCDFINEIIGVHRYKKPREIVILTAYEDLKKQVPFNKAFLMLKYDESSLEWKEVLNDKVKYILAFEEKNKTYMCECVIITAVDIEFQAVKKISSQWQVLYVDDDTSTYYKTKLNDKIDVVLVQQTEMGIAAAATLASKVLYKFNPKYVIMAGIAAGIDQSNNFGDIIIPDVVWNYSGGKYIENDGKVTFSPDPKYIALDTGVKEKLRNDYTDILCKIKKQWNSPPKWDLNIVQGPLACGAAVIASKDIVNEQILKHSRKTCGLDMESYGVFFAVQSTVKKTTIPICIKSISDYADSQKNNDYQSYAAYTSAEFTKYVILNVLEF</sequence>
<evidence type="ECO:0000256" key="1">
    <source>
        <dbReference type="PROSITE-ProRule" id="PRU00169"/>
    </source>
</evidence>
<feature type="modified residue" description="4-aspartylphosphate" evidence="1">
    <location>
        <position position="55"/>
    </location>
</feature>
<dbReference type="GO" id="GO:0009116">
    <property type="term" value="P:nucleoside metabolic process"/>
    <property type="evidence" value="ECO:0007669"/>
    <property type="project" value="InterPro"/>
</dbReference>
<keyword evidence="1" id="KW-0597">Phosphoprotein</keyword>
<dbReference type="Gene3D" id="3.40.50.2300">
    <property type="match status" value="1"/>
</dbReference>
<dbReference type="STRING" id="84035.SAMN05660742_111156"/>
<accession>A0A1H7A6Z0</accession>
<dbReference type="GO" id="GO:0000160">
    <property type="term" value="P:phosphorelay signal transduction system"/>
    <property type="evidence" value="ECO:0007669"/>
    <property type="project" value="InterPro"/>
</dbReference>